<evidence type="ECO:0000313" key="3">
    <source>
        <dbReference type="EMBL" id="KAJ5328346.1"/>
    </source>
</evidence>
<dbReference type="InterPro" id="IPR027911">
    <property type="entry name" value="DUF4604"/>
</dbReference>
<dbReference type="Pfam" id="PF15377">
    <property type="entry name" value="DUF4604"/>
    <property type="match status" value="1"/>
</dbReference>
<protein>
    <recommendedName>
        <fullName evidence="2">DUF4604 domain-containing protein</fullName>
    </recommendedName>
</protein>
<feature type="compositionally biased region" description="Acidic residues" evidence="1">
    <location>
        <begin position="46"/>
        <end position="60"/>
    </location>
</feature>
<feature type="compositionally biased region" description="Basic and acidic residues" evidence="1">
    <location>
        <begin position="22"/>
        <end position="35"/>
    </location>
</feature>
<dbReference type="Proteomes" id="UP001148299">
    <property type="component" value="Unassembled WGS sequence"/>
</dbReference>
<evidence type="ECO:0000313" key="4">
    <source>
        <dbReference type="EMBL" id="KAJ5367576.1"/>
    </source>
</evidence>
<gene>
    <name evidence="3" type="ORF">N7452_008736</name>
    <name evidence="4" type="ORF">N7541_001517</name>
</gene>
<keyword evidence="5" id="KW-1185">Reference proteome</keyword>
<proteinExistence type="predicted"/>
<feature type="compositionally biased region" description="Basic and acidic residues" evidence="1">
    <location>
        <begin position="63"/>
        <end position="96"/>
    </location>
</feature>
<feature type="compositionally biased region" description="Basic and acidic residues" evidence="1">
    <location>
        <begin position="121"/>
        <end position="132"/>
    </location>
</feature>
<evidence type="ECO:0000313" key="5">
    <source>
        <dbReference type="Proteomes" id="UP001148299"/>
    </source>
</evidence>
<feature type="region of interest" description="Disordered" evidence="1">
    <location>
        <begin position="22"/>
        <end position="164"/>
    </location>
</feature>
<organism evidence="4 5">
    <name type="scientific">Penicillium brevicompactum</name>
    <dbReference type="NCBI Taxonomy" id="5074"/>
    <lineage>
        <taxon>Eukaryota</taxon>
        <taxon>Fungi</taxon>
        <taxon>Dikarya</taxon>
        <taxon>Ascomycota</taxon>
        <taxon>Pezizomycotina</taxon>
        <taxon>Eurotiomycetes</taxon>
        <taxon>Eurotiomycetidae</taxon>
        <taxon>Eurotiales</taxon>
        <taxon>Aspergillaceae</taxon>
        <taxon>Penicillium</taxon>
    </lineage>
</organism>
<dbReference type="Proteomes" id="UP001147695">
    <property type="component" value="Unassembled WGS sequence"/>
</dbReference>
<sequence>MPKNPKFEYDAKQPAFLQKLRGEYGDNSGRLERPAVRATRLKVNKDDDDDEPIYVDEESNEVISKEEYKTLVGESESKEEDKDGPAKGSGGDEAKPQAEATKQSNLTEVGGQKKRKQAKVVGEDKTEIEEQPKPTAKNRRKARRSSSLLTRNEFTVAFQPGNSP</sequence>
<dbReference type="EMBL" id="JAPZBR010000001">
    <property type="protein sequence ID" value="KAJ5367576.1"/>
    <property type="molecule type" value="Genomic_DNA"/>
</dbReference>
<reference evidence="4" key="2">
    <citation type="journal article" date="2023" name="IMA Fungus">
        <title>Comparative genomic study of the Penicillium genus elucidates a diverse pangenome and 15 lateral gene transfer events.</title>
        <authorList>
            <person name="Petersen C."/>
            <person name="Sorensen T."/>
            <person name="Nielsen M.R."/>
            <person name="Sondergaard T.E."/>
            <person name="Sorensen J.L."/>
            <person name="Fitzpatrick D.A."/>
            <person name="Frisvad J.C."/>
            <person name="Nielsen K.L."/>
        </authorList>
    </citation>
    <scope>NUCLEOTIDE SEQUENCE</scope>
    <source>
        <strain evidence="3">IBT 35673</strain>
        <strain evidence="4">IBT 35675</strain>
    </source>
</reference>
<name>A0A9W9RWC6_PENBR</name>
<evidence type="ECO:0000259" key="2">
    <source>
        <dbReference type="Pfam" id="PF15377"/>
    </source>
</evidence>
<reference evidence="4" key="1">
    <citation type="submission" date="2022-12" db="EMBL/GenBank/DDBJ databases">
        <authorList>
            <person name="Petersen C."/>
        </authorList>
    </citation>
    <scope>NUCLEOTIDE SEQUENCE</scope>
    <source>
        <strain evidence="3">IBT 35673</strain>
        <strain evidence="4">IBT 35675</strain>
    </source>
</reference>
<accession>A0A9W9RWC6</accession>
<comment type="caution">
    <text evidence="4">The sequence shown here is derived from an EMBL/GenBank/DDBJ whole genome shotgun (WGS) entry which is preliminary data.</text>
</comment>
<dbReference type="EMBL" id="JAPZBQ010000005">
    <property type="protein sequence ID" value="KAJ5328346.1"/>
    <property type="molecule type" value="Genomic_DNA"/>
</dbReference>
<feature type="domain" description="DUF4604" evidence="2">
    <location>
        <begin position="8"/>
        <end position="143"/>
    </location>
</feature>
<dbReference type="AlphaFoldDB" id="A0A9W9RWC6"/>
<evidence type="ECO:0000256" key="1">
    <source>
        <dbReference type="SAM" id="MobiDB-lite"/>
    </source>
</evidence>